<reference evidence="2" key="1">
    <citation type="submission" date="2020-05" db="EMBL/GenBank/DDBJ databases">
        <title>WGS assembly of Panicum virgatum.</title>
        <authorList>
            <person name="Lovell J.T."/>
            <person name="Jenkins J."/>
            <person name="Shu S."/>
            <person name="Juenger T.E."/>
            <person name="Schmutz J."/>
        </authorList>
    </citation>
    <scope>NUCLEOTIDE SEQUENCE</scope>
    <source>
        <strain evidence="2">AP13</strain>
    </source>
</reference>
<proteinExistence type="predicted"/>
<dbReference type="EMBL" id="CM029043">
    <property type="protein sequence ID" value="KAG2608882.1"/>
    <property type="molecule type" value="Genomic_DNA"/>
</dbReference>
<accession>A0A8T0TAU2</accession>
<feature type="chain" id="PRO_5035820988" evidence="1">
    <location>
        <begin position="25"/>
        <end position="74"/>
    </location>
</feature>
<keyword evidence="1" id="KW-0732">Signal</keyword>
<sequence>MPGDGPQVLFLYAVFLSSFGLKFSETEFCTGLGCVMEHAILSYISSLHLCFNSLNLVFHPLNIVDCKHSWLKQR</sequence>
<dbReference type="Proteomes" id="UP000823388">
    <property type="component" value="Chromosome 4K"/>
</dbReference>
<evidence type="ECO:0000313" key="3">
    <source>
        <dbReference type="Proteomes" id="UP000823388"/>
    </source>
</evidence>
<gene>
    <name evidence="2" type="ORF">PVAP13_4KG009200</name>
</gene>
<keyword evidence="3" id="KW-1185">Reference proteome</keyword>
<name>A0A8T0TAU2_PANVG</name>
<organism evidence="2 3">
    <name type="scientific">Panicum virgatum</name>
    <name type="common">Blackwell switchgrass</name>
    <dbReference type="NCBI Taxonomy" id="38727"/>
    <lineage>
        <taxon>Eukaryota</taxon>
        <taxon>Viridiplantae</taxon>
        <taxon>Streptophyta</taxon>
        <taxon>Embryophyta</taxon>
        <taxon>Tracheophyta</taxon>
        <taxon>Spermatophyta</taxon>
        <taxon>Magnoliopsida</taxon>
        <taxon>Liliopsida</taxon>
        <taxon>Poales</taxon>
        <taxon>Poaceae</taxon>
        <taxon>PACMAD clade</taxon>
        <taxon>Panicoideae</taxon>
        <taxon>Panicodae</taxon>
        <taxon>Paniceae</taxon>
        <taxon>Panicinae</taxon>
        <taxon>Panicum</taxon>
        <taxon>Panicum sect. Hiantes</taxon>
    </lineage>
</organism>
<comment type="caution">
    <text evidence="2">The sequence shown here is derived from an EMBL/GenBank/DDBJ whole genome shotgun (WGS) entry which is preliminary data.</text>
</comment>
<evidence type="ECO:0000256" key="1">
    <source>
        <dbReference type="SAM" id="SignalP"/>
    </source>
</evidence>
<protein>
    <submittedName>
        <fullName evidence="2">Uncharacterized protein</fullName>
    </submittedName>
</protein>
<dbReference type="AlphaFoldDB" id="A0A8T0TAU2"/>
<evidence type="ECO:0000313" key="2">
    <source>
        <dbReference type="EMBL" id="KAG2608882.1"/>
    </source>
</evidence>
<feature type="signal peptide" evidence="1">
    <location>
        <begin position="1"/>
        <end position="24"/>
    </location>
</feature>